<organism evidence="1 2">
    <name type="scientific">Burkholderia glumae</name>
    <name type="common">Pseudomonas glumae</name>
    <dbReference type="NCBI Taxonomy" id="337"/>
    <lineage>
        <taxon>Bacteria</taxon>
        <taxon>Pseudomonadati</taxon>
        <taxon>Pseudomonadota</taxon>
        <taxon>Betaproteobacteria</taxon>
        <taxon>Burkholderiales</taxon>
        <taxon>Burkholderiaceae</taxon>
        <taxon>Burkholderia</taxon>
    </lineage>
</organism>
<dbReference type="GeneID" id="45698959"/>
<dbReference type="EMBL" id="CP099587">
    <property type="protein sequence ID" value="USS45170.1"/>
    <property type="molecule type" value="Genomic_DNA"/>
</dbReference>
<sequence length="45" mass="5184">MNWIGDRLLLLLTGAVCVRVLARYPFDWGMVFDADARGFISRLVR</sequence>
<protein>
    <submittedName>
        <fullName evidence="1">Uncharacterized protein</fullName>
    </submittedName>
</protein>
<dbReference type="RefSeq" id="WP_230674508.1">
    <property type="nucleotide sequence ID" value="NZ_CP021074.1"/>
</dbReference>
<accession>A0ABY5BDR5</accession>
<proteinExistence type="predicted"/>
<gene>
    <name evidence="1" type="ORF">NFI99_26645</name>
</gene>
<dbReference type="Proteomes" id="UP001056386">
    <property type="component" value="Chromosome 1"/>
</dbReference>
<name>A0ABY5BDR5_BURGL</name>
<evidence type="ECO:0000313" key="2">
    <source>
        <dbReference type="Proteomes" id="UP001056386"/>
    </source>
</evidence>
<evidence type="ECO:0000313" key="1">
    <source>
        <dbReference type="EMBL" id="USS45170.1"/>
    </source>
</evidence>
<reference evidence="1" key="1">
    <citation type="submission" date="2022-06" db="EMBL/GenBank/DDBJ databases">
        <title>Draft genome sequence of Burkholderia glumae strain GR20004 isolated from rice panicle showing bacterial panicle blight.</title>
        <authorList>
            <person name="Choi S.Y."/>
            <person name="Lee Y.H."/>
        </authorList>
    </citation>
    <scope>NUCLEOTIDE SEQUENCE</scope>
    <source>
        <strain evidence="1">GR20004</strain>
    </source>
</reference>
<keyword evidence="2" id="KW-1185">Reference proteome</keyword>